<dbReference type="Gene3D" id="1.10.8.10">
    <property type="entry name" value="DNA helicase RuvA subunit, C-terminal domain"/>
    <property type="match status" value="1"/>
</dbReference>
<dbReference type="Pfam" id="PF02845">
    <property type="entry name" value="CUE"/>
    <property type="match status" value="1"/>
</dbReference>
<evidence type="ECO:0000313" key="11">
    <source>
        <dbReference type="Proteomes" id="UP000250572"/>
    </source>
</evidence>
<feature type="region of interest" description="Disordered" evidence="7">
    <location>
        <begin position="80"/>
        <end position="157"/>
    </location>
</feature>
<feature type="region of interest" description="Disordered" evidence="7">
    <location>
        <begin position="193"/>
        <end position="311"/>
    </location>
</feature>
<feature type="compositionally biased region" description="Low complexity" evidence="7">
    <location>
        <begin position="253"/>
        <end position="273"/>
    </location>
</feature>
<accession>A0A315VDD7</accession>
<dbReference type="Gene3D" id="4.10.1060.10">
    <property type="entry name" value="Zinc finger, RanBP2-type"/>
    <property type="match status" value="1"/>
</dbReference>
<proteinExistence type="predicted"/>
<dbReference type="PROSITE" id="PS50199">
    <property type="entry name" value="ZF_RANBP2_2"/>
    <property type="match status" value="1"/>
</dbReference>
<comment type="caution">
    <text evidence="10">The sequence shown here is derived from an EMBL/GenBank/DDBJ whole genome shotgun (WGS) entry which is preliminary data.</text>
</comment>
<organism evidence="10 11">
    <name type="scientific">Gambusia affinis</name>
    <name type="common">Western mosquitofish</name>
    <name type="synonym">Heterandria affinis</name>
    <dbReference type="NCBI Taxonomy" id="33528"/>
    <lineage>
        <taxon>Eukaryota</taxon>
        <taxon>Metazoa</taxon>
        <taxon>Chordata</taxon>
        <taxon>Craniata</taxon>
        <taxon>Vertebrata</taxon>
        <taxon>Euteleostomi</taxon>
        <taxon>Actinopterygii</taxon>
        <taxon>Neopterygii</taxon>
        <taxon>Teleostei</taxon>
        <taxon>Neoteleostei</taxon>
        <taxon>Acanthomorphata</taxon>
        <taxon>Ovalentaria</taxon>
        <taxon>Atherinomorphae</taxon>
        <taxon>Cyprinodontiformes</taxon>
        <taxon>Poeciliidae</taxon>
        <taxon>Poeciliinae</taxon>
        <taxon>Gambusia</taxon>
    </lineage>
</organism>
<feature type="domain" description="RanBP2-type" evidence="8">
    <location>
        <begin position="521"/>
        <end position="551"/>
    </location>
</feature>
<dbReference type="SMART" id="SM00546">
    <property type="entry name" value="CUE"/>
    <property type="match status" value="1"/>
</dbReference>
<dbReference type="AlphaFoldDB" id="A0A315VDD7"/>
<protein>
    <recommendedName>
        <fullName evidence="12">RanBP2-type domain-containing protein</fullName>
    </recommendedName>
</protein>
<evidence type="ECO:0000259" key="9">
    <source>
        <dbReference type="PROSITE" id="PS51140"/>
    </source>
</evidence>
<dbReference type="GO" id="GO:0070062">
    <property type="term" value="C:extracellular exosome"/>
    <property type="evidence" value="ECO:0007669"/>
    <property type="project" value="TreeGrafter"/>
</dbReference>
<evidence type="ECO:0008006" key="12">
    <source>
        <dbReference type="Google" id="ProtNLM"/>
    </source>
</evidence>
<evidence type="ECO:0000256" key="3">
    <source>
        <dbReference type="ARBA" id="ARBA00022833"/>
    </source>
</evidence>
<evidence type="ECO:0000256" key="1">
    <source>
        <dbReference type="ARBA" id="ARBA00022723"/>
    </source>
</evidence>
<evidence type="ECO:0000256" key="7">
    <source>
        <dbReference type="SAM" id="MobiDB-lite"/>
    </source>
</evidence>
<dbReference type="GO" id="GO:0043123">
    <property type="term" value="P:positive regulation of canonical NF-kappaB signal transduction"/>
    <property type="evidence" value="ECO:0007669"/>
    <property type="project" value="TreeGrafter"/>
</dbReference>
<feature type="compositionally biased region" description="Low complexity" evidence="7">
    <location>
        <begin position="225"/>
        <end position="245"/>
    </location>
</feature>
<dbReference type="InterPro" id="IPR003892">
    <property type="entry name" value="CUE"/>
</dbReference>
<dbReference type="PROSITE" id="PS51140">
    <property type="entry name" value="CUE"/>
    <property type="match status" value="1"/>
</dbReference>
<keyword evidence="4 6" id="KW-0175">Coiled coil</keyword>
<keyword evidence="2 5" id="KW-0863">Zinc-finger</keyword>
<dbReference type="GO" id="GO:0008270">
    <property type="term" value="F:zinc ion binding"/>
    <property type="evidence" value="ECO:0007669"/>
    <property type="project" value="UniProtKB-KW"/>
</dbReference>
<dbReference type="Proteomes" id="UP000250572">
    <property type="component" value="Unassembled WGS sequence"/>
</dbReference>
<keyword evidence="11" id="KW-1185">Reference proteome</keyword>
<keyword evidence="1" id="KW-0479">Metal-binding</keyword>
<dbReference type="GO" id="GO:0043130">
    <property type="term" value="F:ubiquitin binding"/>
    <property type="evidence" value="ECO:0007669"/>
    <property type="project" value="InterPro"/>
</dbReference>
<feature type="compositionally biased region" description="Polar residues" evidence="7">
    <location>
        <begin position="295"/>
        <end position="311"/>
    </location>
</feature>
<dbReference type="STRING" id="33528.ENSGAFP00000020222"/>
<dbReference type="CDD" id="cd14362">
    <property type="entry name" value="CUE_TAB2_TAB3"/>
    <property type="match status" value="1"/>
</dbReference>
<dbReference type="InterPro" id="IPR036443">
    <property type="entry name" value="Znf_RanBP2_sf"/>
</dbReference>
<evidence type="ECO:0000256" key="5">
    <source>
        <dbReference type="PROSITE-ProRule" id="PRU00322"/>
    </source>
</evidence>
<dbReference type="SUPFAM" id="SSF90209">
    <property type="entry name" value="Ran binding protein zinc finger-like"/>
    <property type="match status" value="1"/>
</dbReference>
<evidence type="ECO:0000256" key="2">
    <source>
        <dbReference type="ARBA" id="ARBA00022771"/>
    </source>
</evidence>
<sequence length="551" mass="61060">MAQGGSQVDYHILQDLKQRFPEIPEGVVSQFLLQNNNNLDVCCHLLSQESNRYLYGDFHHSPEEMRMSRNHMLHISLGYPGSEAGKSNGGGAGRSLVHSTSDGHIDPQRPSYPEPLSAPATMAPSPSYNPFFMNDQSRSSSTPTPPPTMQGMSPTYTPVPRYSMNPISVTLSQTIPTVHQALQIPPGHYVNSTNNTLYIRPSPSQSPQPAPWPSPGAPVYQHQQSPYSTPTYGSPYSSPQHQVQPQPQPQPQPGHQQYGSLYMATSPSPSSPSRPITIAGPPGPATFHPGMYLQHQGNTRPRQASSPQPGQSAYTFKIKVSPGGQVQRPPSSPPVAEAESLLNIVDQGAHSATPAPILPISALPANIASQFQHLPRRSSSASDDYAYTQALLLHQRARMERLVKELHMERQKLEQLKTDVNNMEYDALQRRFRRVNSTHLVPRVRIPEEITRLRTHNRQLQIDIDCTLKETDLLQSRGKFDPKAMSNFYDNIQPGPLGPTNPGKKEGEQASKPTPQRDEDFEGAHWNCDSCTLLNHPALNRCEACEMPRYS</sequence>
<gene>
    <name evidence="10" type="ORF">CCH79_00007105</name>
</gene>
<dbReference type="PROSITE" id="PS01358">
    <property type="entry name" value="ZF_RANBP2_1"/>
    <property type="match status" value="1"/>
</dbReference>
<evidence type="ECO:0000256" key="4">
    <source>
        <dbReference type="ARBA" id="ARBA00023054"/>
    </source>
</evidence>
<evidence type="ECO:0000313" key="10">
    <source>
        <dbReference type="EMBL" id="PWA20959.1"/>
    </source>
</evidence>
<dbReference type="PANTHER" id="PTHR46253:SF3">
    <property type="entry name" value="TGF-BETA-ACTIVATED KINASE 1 AND MAP3K7-BINDING PROTEIN 3"/>
    <property type="match status" value="1"/>
</dbReference>
<feature type="compositionally biased region" description="Pro residues" evidence="7">
    <location>
        <begin position="204"/>
        <end position="216"/>
    </location>
</feature>
<dbReference type="EMBL" id="NHOQ01001926">
    <property type="protein sequence ID" value="PWA20959.1"/>
    <property type="molecule type" value="Genomic_DNA"/>
</dbReference>
<evidence type="ECO:0000259" key="8">
    <source>
        <dbReference type="PROSITE" id="PS50199"/>
    </source>
</evidence>
<dbReference type="InterPro" id="IPR001876">
    <property type="entry name" value="Znf_RanBP2"/>
</dbReference>
<reference evidence="10 11" key="1">
    <citation type="journal article" date="2018" name="G3 (Bethesda)">
        <title>A High-Quality Reference Genome for the Invasive Mosquitofish Gambusia affinis Using a Chicago Library.</title>
        <authorList>
            <person name="Hoffberg S.L."/>
            <person name="Troendle N.J."/>
            <person name="Glenn T.C."/>
            <person name="Mahmud O."/>
            <person name="Louha S."/>
            <person name="Chalopin D."/>
            <person name="Bennetzen J.L."/>
            <person name="Mauricio R."/>
        </authorList>
    </citation>
    <scope>NUCLEOTIDE SEQUENCE [LARGE SCALE GENOMIC DNA]</scope>
    <source>
        <strain evidence="10">NE01/NJP1002.9</strain>
        <tissue evidence="10">Muscle</tissue>
    </source>
</reference>
<feature type="coiled-coil region" evidence="6">
    <location>
        <begin position="396"/>
        <end position="426"/>
    </location>
</feature>
<feature type="region of interest" description="Disordered" evidence="7">
    <location>
        <begin position="484"/>
        <end position="521"/>
    </location>
</feature>
<feature type="domain" description="CUE" evidence="9">
    <location>
        <begin position="8"/>
        <end position="51"/>
    </location>
</feature>
<dbReference type="SMART" id="SM00547">
    <property type="entry name" value="ZnF_RBZ"/>
    <property type="match status" value="1"/>
</dbReference>
<dbReference type="PANTHER" id="PTHR46253">
    <property type="entry name" value="TGF-BETA-ACTIVATED KINASE 1 AND MAP3K7-BINDING PROTEIN TAB"/>
    <property type="match status" value="1"/>
</dbReference>
<name>A0A315VDD7_GAMAF</name>
<evidence type="ECO:0000256" key="6">
    <source>
        <dbReference type="SAM" id="Coils"/>
    </source>
</evidence>
<dbReference type="InterPro" id="IPR041911">
    <property type="entry name" value="TAB2/3_CUE"/>
</dbReference>
<keyword evidence="3" id="KW-0862">Zinc</keyword>